<name>A0A2J6QMS7_9HELO</name>
<organism evidence="1 2">
    <name type="scientific">Hyaloscypha hepaticicola</name>
    <dbReference type="NCBI Taxonomy" id="2082293"/>
    <lineage>
        <taxon>Eukaryota</taxon>
        <taxon>Fungi</taxon>
        <taxon>Dikarya</taxon>
        <taxon>Ascomycota</taxon>
        <taxon>Pezizomycotina</taxon>
        <taxon>Leotiomycetes</taxon>
        <taxon>Helotiales</taxon>
        <taxon>Hyaloscyphaceae</taxon>
        <taxon>Hyaloscypha</taxon>
    </lineage>
</organism>
<dbReference type="OrthoDB" id="3647at2759"/>
<evidence type="ECO:0000313" key="2">
    <source>
        <dbReference type="Proteomes" id="UP000235672"/>
    </source>
</evidence>
<dbReference type="PANTHER" id="PTHR43591">
    <property type="entry name" value="METHYLTRANSFERASE"/>
    <property type="match status" value="1"/>
</dbReference>
<keyword evidence="1" id="KW-0489">Methyltransferase</keyword>
<dbReference type="Pfam" id="PF13489">
    <property type="entry name" value="Methyltransf_23"/>
    <property type="match status" value="1"/>
</dbReference>
<keyword evidence="2" id="KW-1185">Reference proteome</keyword>
<reference evidence="1 2" key="1">
    <citation type="submission" date="2016-05" db="EMBL/GenBank/DDBJ databases">
        <title>A degradative enzymes factory behind the ericoid mycorrhizal symbiosis.</title>
        <authorList>
            <consortium name="DOE Joint Genome Institute"/>
            <person name="Martino E."/>
            <person name="Morin E."/>
            <person name="Grelet G."/>
            <person name="Kuo A."/>
            <person name="Kohler A."/>
            <person name="Daghino S."/>
            <person name="Barry K."/>
            <person name="Choi C."/>
            <person name="Cichocki N."/>
            <person name="Clum A."/>
            <person name="Copeland A."/>
            <person name="Hainaut M."/>
            <person name="Haridas S."/>
            <person name="Labutti K."/>
            <person name="Lindquist E."/>
            <person name="Lipzen A."/>
            <person name="Khouja H.-R."/>
            <person name="Murat C."/>
            <person name="Ohm R."/>
            <person name="Olson A."/>
            <person name="Spatafora J."/>
            <person name="Veneault-Fourrey C."/>
            <person name="Henrissat B."/>
            <person name="Grigoriev I."/>
            <person name="Martin F."/>
            <person name="Perotto S."/>
        </authorList>
    </citation>
    <scope>NUCLEOTIDE SEQUENCE [LARGE SCALE GENOMIC DNA]</scope>
    <source>
        <strain evidence="1 2">UAMH 7357</strain>
    </source>
</reference>
<sequence>MSENTETNRAHWNEAASTYNNRFSKTIQQIIEEIQKRREWIGVDWVDDASSDGEESSPPKKAVRLLDYACGTGLVSRALAPYVTQCMGIDLSEGMVNEYNASVQNQGIPASEMRAVLGNLIDASDPNPAALSGPEFHDFDIAVVGLGFHHFDDPALAAQRLAERLKKGGVLMIVDFMPHGHFHGHDGHGHGGHGHEHPAQKTVMHMGFSEEEIKRIFEGADVGGGFDFVLLGKGVVFEDGEKGTKMERNVFMARGSKL</sequence>
<evidence type="ECO:0000313" key="1">
    <source>
        <dbReference type="EMBL" id="PMD27565.1"/>
    </source>
</evidence>
<dbReference type="AlphaFoldDB" id="A0A2J6QMS7"/>
<dbReference type="CDD" id="cd02440">
    <property type="entry name" value="AdoMet_MTases"/>
    <property type="match status" value="1"/>
</dbReference>
<accession>A0A2J6QMS7</accession>
<gene>
    <name evidence="1" type="ORF">NA56DRAFT_139092</name>
</gene>
<dbReference type="STRING" id="1745343.A0A2J6QMS7"/>
<dbReference type="EMBL" id="KZ613465">
    <property type="protein sequence ID" value="PMD27565.1"/>
    <property type="molecule type" value="Genomic_DNA"/>
</dbReference>
<dbReference type="Proteomes" id="UP000235672">
    <property type="component" value="Unassembled WGS sequence"/>
</dbReference>
<protein>
    <submittedName>
        <fullName evidence="1">S-adenosyl-L-methionine-dependent methyltransferase</fullName>
    </submittedName>
</protein>
<dbReference type="SUPFAM" id="SSF53335">
    <property type="entry name" value="S-adenosyl-L-methionine-dependent methyltransferases"/>
    <property type="match status" value="1"/>
</dbReference>
<keyword evidence="1" id="KW-0808">Transferase</keyword>
<proteinExistence type="predicted"/>
<dbReference type="Gene3D" id="3.40.50.150">
    <property type="entry name" value="Vaccinia Virus protein VP39"/>
    <property type="match status" value="1"/>
</dbReference>
<dbReference type="GO" id="GO:0008168">
    <property type="term" value="F:methyltransferase activity"/>
    <property type="evidence" value="ECO:0007669"/>
    <property type="project" value="UniProtKB-KW"/>
</dbReference>
<dbReference type="InterPro" id="IPR029063">
    <property type="entry name" value="SAM-dependent_MTases_sf"/>
</dbReference>
<dbReference type="PANTHER" id="PTHR43591:SF108">
    <property type="entry name" value="S-ADENOSYL-L-METHIONINE-DEPENDENT METHYLTRANSFERASE"/>
    <property type="match status" value="1"/>
</dbReference>
<dbReference type="GO" id="GO:0032259">
    <property type="term" value="P:methylation"/>
    <property type="evidence" value="ECO:0007669"/>
    <property type="project" value="UniProtKB-KW"/>
</dbReference>